<dbReference type="Gramene" id="Pp3c26_11999V3.1">
    <property type="protein sequence ID" value="PAC:32918569.CDS.1"/>
    <property type="gene ID" value="Pp3c26_11999"/>
</dbReference>
<feature type="compositionally biased region" description="Polar residues" evidence="1">
    <location>
        <begin position="47"/>
        <end position="78"/>
    </location>
</feature>
<dbReference type="EnsemblPlants" id="Pp3c26_11999V3.1">
    <property type="protein sequence ID" value="PAC:32918569.CDS.1"/>
    <property type="gene ID" value="Pp3c26_11999"/>
</dbReference>
<feature type="region of interest" description="Disordered" evidence="1">
    <location>
        <begin position="1"/>
        <end position="107"/>
    </location>
</feature>
<reference evidence="2 4" key="1">
    <citation type="journal article" date="2008" name="Science">
        <title>The Physcomitrella genome reveals evolutionary insights into the conquest of land by plants.</title>
        <authorList>
            <person name="Rensing S."/>
            <person name="Lang D."/>
            <person name="Zimmer A."/>
            <person name="Terry A."/>
            <person name="Salamov A."/>
            <person name="Shapiro H."/>
            <person name="Nishiyama T."/>
            <person name="Perroud P.-F."/>
            <person name="Lindquist E."/>
            <person name="Kamisugi Y."/>
            <person name="Tanahashi T."/>
            <person name="Sakakibara K."/>
            <person name="Fujita T."/>
            <person name="Oishi K."/>
            <person name="Shin-I T."/>
            <person name="Kuroki Y."/>
            <person name="Toyoda A."/>
            <person name="Suzuki Y."/>
            <person name="Hashimoto A."/>
            <person name="Yamaguchi K."/>
            <person name="Sugano A."/>
            <person name="Kohara Y."/>
            <person name="Fujiyama A."/>
            <person name="Anterola A."/>
            <person name="Aoki S."/>
            <person name="Ashton N."/>
            <person name="Barbazuk W.B."/>
            <person name="Barker E."/>
            <person name="Bennetzen J."/>
            <person name="Bezanilla M."/>
            <person name="Blankenship R."/>
            <person name="Cho S.H."/>
            <person name="Dutcher S."/>
            <person name="Estelle M."/>
            <person name="Fawcett J.A."/>
            <person name="Gundlach H."/>
            <person name="Hanada K."/>
            <person name="Heyl A."/>
            <person name="Hicks K.A."/>
            <person name="Hugh J."/>
            <person name="Lohr M."/>
            <person name="Mayer K."/>
            <person name="Melkozernov A."/>
            <person name="Murata T."/>
            <person name="Nelson D."/>
            <person name="Pils B."/>
            <person name="Prigge M."/>
            <person name="Reiss B."/>
            <person name="Renner T."/>
            <person name="Rombauts S."/>
            <person name="Rushton P."/>
            <person name="Sanderfoot A."/>
            <person name="Schween G."/>
            <person name="Shiu S.-H."/>
            <person name="Stueber K."/>
            <person name="Theodoulou F.L."/>
            <person name="Tu H."/>
            <person name="Van de Peer Y."/>
            <person name="Verrier P.J."/>
            <person name="Waters E."/>
            <person name="Wood A."/>
            <person name="Yang L."/>
            <person name="Cove D."/>
            <person name="Cuming A."/>
            <person name="Hasebe M."/>
            <person name="Lucas S."/>
            <person name="Mishler D.B."/>
            <person name="Reski R."/>
            <person name="Grigoriev I."/>
            <person name="Quatrano R.S."/>
            <person name="Boore J.L."/>
        </authorList>
    </citation>
    <scope>NUCLEOTIDE SEQUENCE [LARGE SCALE GENOMIC DNA]</scope>
    <source>
        <strain evidence="3 4">cv. Gransden 2004</strain>
    </source>
</reference>
<gene>
    <name evidence="2" type="ORF">PHYPA_030548</name>
</gene>
<evidence type="ECO:0000313" key="3">
    <source>
        <dbReference type="EnsemblPlants" id="PAC:32918569.CDS.1"/>
    </source>
</evidence>
<proteinExistence type="predicted"/>
<reference evidence="2 4" key="2">
    <citation type="journal article" date="2018" name="Plant J.">
        <title>The Physcomitrella patens chromosome-scale assembly reveals moss genome structure and evolution.</title>
        <authorList>
            <person name="Lang D."/>
            <person name="Ullrich K.K."/>
            <person name="Murat F."/>
            <person name="Fuchs J."/>
            <person name="Jenkins J."/>
            <person name="Haas F.B."/>
            <person name="Piednoel M."/>
            <person name="Gundlach H."/>
            <person name="Van Bel M."/>
            <person name="Meyberg R."/>
            <person name="Vives C."/>
            <person name="Morata J."/>
            <person name="Symeonidi A."/>
            <person name="Hiss M."/>
            <person name="Muchero W."/>
            <person name="Kamisugi Y."/>
            <person name="Saleh O."/>
            <person name="Blanc G."/>
            <person name="Decker E.L."/>
            <person name="van Gessel N."/>
            <person name="Grimwood J."/>
            <person name="Hayes R.D."/>
            <person name="Graham S.W."/>
            <person name="Gunter L.E."/>
            <person name="McDaniel S.F."/>
            <person name="Hoernstein S.N.W."/>
            <person name="Larsson A."/>
            <person name="Li F.W."/>
            <person name="Perroud P.F."/>
            <person name="Phillips J."/>
            <person name="Ranjan P."/>
            <person name="Rokshar D.S."/>
            <person name="Rothfels C.J."/>
            <person name="Schneider L."/>
            <person name="Shu S."/>
            <person name="Stevenson D.W."/>
            <person name="Thummler F."/>
            <person name="Tillich M."/>
            <person name="Villarreal Aguilar J.C."/>
            <person name="Widiez T."/>
            <person name="Wong G.K."/>
            <person name="Wymore A."/>
            <person name="Zhang Y."/>
            <person name="Zimmer A.D."/>
            <person name="Quatrano R.S."/>
            <person name="Mayer K.F.X."/>
            <person name="Goodstein D."/>
            <person name="Casacuberta J.M."/>
            <person name="Vandepoele K."/>
            <person name="Reski R."/>
            <person name="Cuming A.C."/>
            <person name="Tuskan G.A."/>
            <person name="Maumus F."/>
            <person name="Salse J."/>
            <person name="Schmutz J."/>
            <person name="Rensing S.A."/>
        </authorList>
    </citation>
    <scope>NUCLEOTIDE SEQUENCE [LARGE SCALE GENOMIC DNA]</scope>
    <source>
        <strain evidence="3 4">cv. Gransden 2004</strain>
    </source>
</reference>
<dbReference type="Proteomes" id="UP000006727">
    <property type="component" value="Chromosome 26"/>
</dbReference>
<evidence type="ECO:0000313" key="4">
    <source>
        <dbReference type="Proteomes" id="UP000006727"/>
    </source>
</evidence>
<evidence type="ECO:0000313" key="2">
    <source>
        <dbReference type="EMBL" id="PNR27067.1"/>
    </source>
</evidence>
<dbReference type="InParanoid" id="A0A2K1ICS1"/>
<sequence length="107" mass="11851">MKCMKPNRPTAPLLRTHPFTIAPKARHATTSKSRHNHKPTNAEIHHSTGNILSYENPTQLYNNNTQPSLGRASRASSNKGHHLVVQNSNKILGRQATTNLSAKKARV</sequence>
<feature type="compositionally biased region" description="Basic residues" evidence="1">
    <location>
        <begin position="24"/>
        <end position="38"/>
    </location>
</feature>
<dbReference type="EMBL" id="ABEU02000026">
    <property type="protein sequence ID" value="PNR27067.1"/>
    <property type="molecule type" value="Genomic_DNA"/>
</dbReference>
<evidence type="ECO:0000256" key="1">
    <source>
        <dbReference type="SAM" id="MobiDB-lite"/>
    </source>
</evidence>
<keyword evidence="4" id="KW-1185">Reference proteome</keyword>
<organism evidence="2">
    <name type="scientific">Physcomitrium patens</name>
    <name type="common">Spreading-leaved earth moss</name>
    <name type="synonym">Physcomitrella patens</name>
    <dbReference type="NCBI Taxonomy" id="3218"/>
    <lineage>
        <taxon>Eukaryota</taxon>
        <taxon>Viridiplantae</taxon>
        <taxon>Streptophyta</taxon>
        <taxon>Embryophyta</taxon>
        <taxon>Bryophyta</taxon>
        <taxon>Bryophytina</taxon>
        <taxon>Bryopsida</taxon>
        <taxon>Funariidae</taxon>
        <taxon>Funariales</taxon>
        <taxon>Funariaceae</taxon>
        <taxon>Physcomitrium</taxon>
    </lineage>
</organism>
<reference evidence="3" key="3">
    <citation type="submission" date="2020-12" db="UniProtKB">
        <authorList>
            <consortium name="EnsemblPlants"/>
        </authorList>
    </citation>
    <scope>IDENTIFICATION</scope>
</reference>
<dbReference type="AlphaFoldDB" id="A0A2K1ICS1"/>
<feature type="compositionally biased region" description="Polar residues" evidence="1">
    <location>
        <begin position="85"/>
        <end position="101"/>
    </location>
</feature>
<name>A0A2K1ICS1_PHYPA</name>
<accession>A0A2K1ICS1</accession>
<protein>
    <submittedName>
        <fullName evidence="2 3">Uncharacterized protein</fullName>
    </submittedName>
</protein>